<gene>
    <name evidence="1" type="ORF">GCM10009789_56790</name>
</gene>
<keyword evidence="2" id="KW-1185">Reference proteome</keyword>
<dbReference type="EMBL" id="BAAAOS010000044">
    <property type="protein sequence ID" value="GAA1595433.1"/>
    <property type="molecule type" value="Genomic_DNA"/>
</dbReference>
<comment type="caution">
    <text evidence="1">The sequence shown here is derived from an EMBL/GenBank/DDBJ whole genome shotgun (WGS) entry which is preliminary data.</text>
</comment>
<evidence type="ECO:0000313" key="1">
    <source>
        <dbReference type="EMBL" id="GAA1595433.1"/>
    </source>
</evidence>
<proteinExistence type="predicted"/>
<dbReference type="Proteomes" id="UP001500393">
    <property type="component" value="Unassembled WGS sequence"/>
</dbReference>
<organism evidence="1 2">
    <name type="scientific">Kribbella sancticallisti</name>
    <dbReference type="NCBI Taxonomy" id="460087"/>
    <lineage>
        <taxon>Bacteria</taxon>
        <taxon>Bacillati</taxon>
        <taxon>Actinomycetota</taxon>
        <taxon>Actinomycetes</taxon>
        <taxon>Propionibacteriales</taxon>
        <taxon>Kribbellaceae</taxon>
        <taxon>Kribbella</taxon>
    </lineage>
</organism>
<sequence length="119" mass="12035">MPSSARIASPSAMKGWAIRGKRSGALTPGCVIVILCLPFEAVAARPATGAGPAISIMTESQAGLSGARSTVPGDPAPRPDRVVALMFFGAVGTRLGCTTLAAAERLGLPTADEMRTPMA</sequence>
<protein>
    <submittedName>
        <fullName evidence="1">Uncharacterized protein</fullName>
    </submittedName>
</protein>
<reference evidence="1 2" key="1">
    <citation type="journal article" date="2019" name="Int. J. Syst. Evol. Microbiol.">
        <title>The Global Catalogue of Microorganisms (GCM) 10K type strain sequencing project: providing services to taxonomists for standard genome sequencing and annotation.</title>
        <authorList>
            <consortium name="The Broad Institute Genomics Platform"/>
            <consortium name="The Broad Institute Genome Sequencing Center for Infectious Disease"/>
            <person name="Wu L."/>
            <person name="Ma J."/>
        </authorList>
    </citation>
    <scope>NUCLEOTIDE SEQUENCE [LARGE SCALE GENOMIC DNA]</scope>
    <source>
        <strain evidence="1 2">JCM 14969</strain>
    </source>
</reference>
<evidence type="ECO:0000313" key="2">
    <source>
        <dbReference type="Proteomes" id="UP001500393"/>
    </source>
</evidence>
<accession>A0ABN2E6D7</accession>
<name>A0ABN2E6D7_9ACTN</name>